<feature type="transmembrane region" description="Helical" evidence="9">
    <location>
        <begin position="349"/>
        <end position="370"/>
    </location>
</feature>
<sequence length="497" mass="49576">MLAAPAEPVTTAGDAQLVIAALLGIAAVVLLIAWAKVHPFLSLILGAAVLGVVASVAPDKMITSFTAGVGSTVGGVGLLIALGAMIGGLLAESGGADGIVGRIVGRVSGRALPWAMAGVAALIGLPLFFEVGVVLLVPIVLLVSMRTDVPLMKIGIPALAGLSVLHGLVPPHPGPLVAISSLNADLGLTLGLGLLVAIPTVIISGPVFGTIIARYVPATAPAALLPTRRDAGRTAGAGAGQRDVDGDLLTDDDLANPGGGRPGAPVDDSGTEAARRTPAFWPAVITVLLPVVLMLLRAIGELTLDEGTGGRKTLDIVGTPIVALLAGVILAMFTLGYQAGFNRSQVSSVIGGSLPPIAGILLIVAAGGGFKQVLVDAGVGNLVADAAKDASLSPLLLGWLVAVGIRVATGSATVATITAAGIVAPLAASMDRPAVALLALAIGCGSLFFSHVNDAGFWLVKEYFGLTVGQTIKSWSVMETIISVVGFAGVLLLDLLL</sequence>
<dbReference type="PANTHER" id="PTHR30354">
    <property type="entry name" value="GNT FAMILY GLUCONATE TRANSPORTER"/>
    <property type="match status" value="1"/>
</dbReference>
<comment type="similarity">
    <text evidence="7">Belongs to the GntP permease family.</text>
</comment>
<keyword evidence="5 9" id="KW-1133">Transmembrane helix</keyword>
<reference evidence="10 11" key="1">
    <citation type="submission" date="2021-01" db="EMBL/GenBank/DDBJ databases">
        <title>Draft genome sequence of Micromonospora sp. strain STR1_7.</title>
        <authorList>
            <person name="Karlyshev A."/>
            <person name="Jawad R."/>
        </authorList>
    </citation>
    <scope>NUCLEOTIDE SEQUENCE [LARGE SCALE GENOMIC DNA]</scope>
    <source>
        <strain evidence="10 11">STR1-7</strain>
    </source>
</reference>
<evidence type="ECO:0000256" key="2">
    <source>
        <dbReference type="ARBA" id="ARBA00022448"/>
    </source>
</evidence>
<feature type="transmembrane region" description="Helical" evidence="9">
    <location>
        <begin position="189"/>
        <end position="213"/>
    </location>
</feature>
<evidence type="ECO:0000256" key="6">
    <source>
        <dbReference type="ARBA" id="ARBA00023136"/>
    </source>
</evidence>
<evidence type="ECO:0000256" key="7">
    <source>
        <dbReference type="ARBA" id="ARBA00049663"/>
    </source>
</evidence>
<feature type="transmembrane region" description="Helical" evidence="9">
    <location>
        <begin position="279"/>
        <end position="296"/>
    </location>
</feature>
<proteinExistence type="inferred from homology"/>
<keyword evidence="2" id="KW-0813">Transport</keyword>
<feature type="transmembrane region" description="Helical" evidence="9">
    <location>
        <begin position="40"/>
        <end position="57"/>
    </location>
</feature>
<evidence type="ECO:0000256" key="8">
    <source>
        <dbReference type="SAM" id="MobiDB-lite"/>
    </source>
</evidence>
<dbReference type="Proteomes" id="UP000601027">
    <property type="component" value="Unassembled WGS sequence"/>
</dbReference>
<keyword evidence="6 9" id="KW-0472">Membrane</keyword>
<feature type="transmembrane region" description="Helical" evidence="9">
    <location>
        <begin position="12"/>
        <end position="34"/>
    </location>
</feature>
<feature type="transmembrane region" description="Helical" evidence="9">
    <location>
        <begin position="111"/>
        <end position="144"/>
    </location>
</feature>
<feature type="transmembrane region" description="Helical" evidence="9">
    <location>
        <begin position="396"/>
        <end position="422"/>
    </location>
</feature>
<dbReference type="PANTHER" id="PTHR30354:SF22">
    <property type="entry name" value="HIGH-AFFINITY GLUCONATE TRANSPORTER"/>
    <property type="match status" value="1"/>
</dbReference>
<comment type="subcellular location">
    <subcellularLocation>
        <location evidence="1">Cell membrane</location>
        <topology evidence="1">Multi-pass membrane protein</topology>
    </subcellularLocation>
</comment>
<feature type="transmembrane region" description="Helical" evidence="9">
    <location>
        <begin position="316"/>
        <end position="337"/>
    </location>
</feature>
<dbReference type="InterPro" id="IPR003474">
    <property type="entry name" value="Glcn_transporter"/>
</dbReference>
<gene>
    <name evidence="10" type="ORF">JNW91_21790</name>
</gene>
<comment type="caution">
    <text evidence="10">The sequence shown here is derived from an EMBL/GenBank/DDBJ whole genome shotgun (WGS) entry which is preliminary data.</text>
</comment>
<evidence type="ECO:0000313" key="10">
    <source>
        <dbReference type="EMBL" id="MBM0234240.1"/>
    </source>
</evidence>
<keyword evidence="11" id="KW-1185">Reference proteome</keyword>
<organism evidence="10 11">
    <name type="scientific">Micromonospora parastrephiae</name>
    <dbReference type="NCBI Taxonomy" id="2806101"/>
    <lineage>
        <taxon>Bacteria</taxon>
        <taxon>Bacillati</taxon>
        <taxon>Actinomycetota</taxon>
        <taxon>Actinomycetes</taxon>
        <taxon>Micromonosporales</taxon>
        <taxon>Micromonosporaceae</taxon>
        <taxon>Micromonospora</taxon>
    </lineage>
</organism>
<evidence type="ECO:0000256" key="1">
    <source>
        <dbReference type="ARBA" id="ARBA00004651"/>
    </source>
</evidence>
<name>A0ABS1XYA1_9ACTN</name>
<dbReference type="Pfam" id="PF02447">
    <property type="entry name" value="GntP_permease"/>
    <property type="match status" value="2"/>
</dbReference>
<feature type="transmembrane region" description="Helical" evidence="9">
    <location>
        <begin position="69"/>
        <end position="91"/>
    </location>
</feature>
<evidence type="ECO:0000256" key="5">
    <source>
        <dbReference type="ARBA" id="ARBA00022989"/>
    </source>
</evidence>
<keyword evidence="4 9" id="KW-0812">Transmembrane</keyword>
<evidence type="ECO:0000256" key="9">
    <source>
        <dbReference type="SAM" id="Phobius"/>
    </source>
</evidence>
<protein>
    <submittedName>
        <fullName evidence="10">Gluconate transporter</fullName>
    </submittedName>
</protein>
<accession>A0ABS1XYA1</accession>
<evidence type="ECO:0000256" key="4">
    <source>
        <dbReference type="ARBA" id="ARBA00022692"/>
    </source>
</evidence>
<dbReference type="PIRSF" id="PIRSF002746">
    <property type="entry name" value="Gluconate_transporter"/>
    <property type="match status" value="1"/>
</dbReference>
<feature type="transmembrane region" description="Helical" evidence="9">
    <location>
        <begin position="151"/>
        <end position="169"/>
    </location>
</feature>
<evidence type="ECO:0000256" key="3">
    <source>
        <dbReference type="ARBA" id="ARBA00022475"/>
    </source>
</evidence>
<feature type="region of interest" description="Disordered" evidence="8">
    <location>
        <begin position="233"/>
        <end position="272"/>
    </location>
</feature>
<feature type="transmembrane region" description="Helical" evidence="9">
    <location>
        <begin position="434"/>
        <end position="452"/>
    </location>
</feature>
<evidence type="ECO:0000313" key="11">
    <source>
        <dbReference type="Proteomes" id="UP000601027"/>
    </source>
</evidence>
<feature type="transmembrane region" description="Helical" evidence="9">
    <location>
        <begin position="472"/>
        <end position="496"/>
    </location>
</feature>
<keyword evidence="3" id="KW-1003">Cell membrane</keyword>
<dbReference type="EMBL" id="JAEVHM010000127">
    <property type="protein sequence ID" value="MBM0234240.1"/>
    <property type="molecule type" value="Genomic_DNA"/>
</dbReference>